<keyword evidence="1" id="KW-1133">Transmembrane helix</keyword>
<accession>A0ABX6YEE4</accession>
<dbReference type="InterPro" id="IPR011990">
    <property type="entry name" value="TPR-like_helical_dom_sf"/>
</dbReference>
<proteinExistence type="predicted"/>
<dbReference type="Proteomes" id="UP000662814">
    <property type="component" value="Chromosome"/>
</dbReference>
<protein>
    <recommendedName>
        <fullName evidence="4">Tetratricopeptide repeat protein</fullName>
    </recommendedName>
</protein>
<feature type="transmembrane region" description="Helical" evidence="1">
    <location>
        <begin position="35"/>
        <end position="56"/>
    </location>
</feature>
<organism evidence="2 3">
    <name type="scientific">Paramicrobacterium chengjingii</name>
    <dbReference type="NCBI Taxonomy" id="2769067"/>
    <lineage>
        <taxon>Bacteria</taxon>
        <taxon>Bacillati</taxon>
        <taxon>Actinomycetota</taxon>
        <taxon>Actinomycetes</taxon>
        <taxon>Micrococcales</taxon>
        <taxon>Microbacteriaceae</taxon>
        <taxon>Paramicrobacterium</taxon>
    </lineage>
</organism>
<evidence type="ECO:0000256" key="1">
    <source>
        <dbReference type="SAM" id="Phobius"/>
    </source>
</evidence>
<evidence type="ECO:0000313" key="2">
    <source>
        <dbReference type="EMBL" id="QPZ37146.1"/>
    </source>
</evidence>
<keyword evidence="3" id="KW-1185">Reference proteome</keyword>
<dbReference type="Gene3D" id="1.25.40.10">
    <property type="entry name" value="Tetratricopeptide repeat domain"/>
    <property type="match status" value="1"/>
</dbReference>
<sequence length="151" mass="16306">MKARTGAIIMAVVLVLYLVLVGQRAVQFVLTGEPIAVVIGVALIILPIIGVWGLAMELQFGIKSGRLAGDLEAAGEMPADLPVLPSGRVERSAADAVFPAYKARAEAEPENWKAWFRLAIVYRGAGDSRRARAAVRRAIRLHDAHAKRADR</sequence>
<keyword evidence="1" id="KW-0472">Membrane</keyword>
<gene>
    <name evidence="2" type="ORF">HCR76_09735</name>
</gene>
<reference evidence="2 3" key="1">
    <citation type="submission" date="2020-12" db="EMBL/GenBank/DDBJ databases">
        <title>Microbacterium sp. HY060.</title>
        <authorList>
            <person name="Zhou J."/>
        </authorList>
    </citation>
    <scope>NUCLEOTIDE SEQUENCE [LARGE SCALE GENOMIC DNA]</scope>
    <source>
        <strain evidence="2 3">HY60</strain>
    </source>
</reference>
<name>A0ABX6YEE4_9MICO</name>
<dbReference type="EMBL" id="CP061169">
    <property type="protein sequence ID" value="QPZ37146.1"/>
    <property type="molecule type" value="Genomic_DNA"/>
</dbReference>
<evidence type="ECO:0000313" key="3">
    <source>
        <dbReference type="Proteomes" id="UP000662814"/>
    </source>
</evidence>
<dbReference type="SUPFAM" id="SSF48452">
    <property type="entry name" value="TPR-like"/>
    <property type="match status" value="1"/>
</dbReference>
<dbReference type="RefSeq" id="WP_166992841.1">
    <property type="nucleotide sequence ID" value="NZ_CP061169.1"/>
</dbReference>
<evidence type="ECO:0008006" key="4">
    <source>
        <dbReference type="Google" id="ProtNLM"/>
    </source>
</evidence>
<keyword evidence="1" id="KW-0812">Transmembrane</keyword>